<dbReference type="Pfam" id="PF07907">
    <property type="entry name" value="YibE_F"/>
    <property type="match status" value="1"/>
</dbReference>
<keyword evidence="1" id="KW-0812">Transmembrane</keyword>
<feature type="transmembrane region" description="Helical" evidence="1">
    <location>
        <begin position="334"/>
        <end position="356"/>
    </location>
</feature>
<gene>
    <name evidence="2" type="ORF">MOO47_03805</name>
</gene>
<feature type="transmembrane region" description="Helical" evidence="1">
    <location>
        <begin position="118"/>
        <end position="136"/>
    </location>
</feature>
<reference evidence="2 3" key="1">
    <citation type="journal article" date="2022" name="Int. J. Syst. Evol. Microbiol.">
        <title>Apilactobacillus apisilvae sp. nov., Nicolia spurrieriana gen. nov. sp. nov., Bombilactobacillus folatiphilus sp. nov. and Bombilactobacillus thymidiniphilus sp. nov., four new lactic acid bacterial isolates from stingless bees Tetragonula carbonaria and Austroplebeia australis.</title>
        <authorList>
            <person name="Oliphant S.A."/>
            <person name="Watson-Haigh N.S."/>
            <person name="Sumby K.M."/>
            <person name="Gardner J."/>
            <person name="Groom S."/>
            <person name="Jiranek V."/>
        </authorList>
    </citation>
    <scope>NUCLEOTIDE SEQUENCE [LARGE SCALE GENOMIC DNA]</scope>
    <source>
        <strain evidence="2 3">SG4_A1</strain>
    </source>
</reference>
<keyword evidence="1" id="KW-0472">Membrane</keyword>
<dbReference type="EMBL" id="CP093365">
    <property type="protein sequence ID" value="UQS84284.1"/>
    <property type="molecule type" value="Genomic_DNA"/>
</dbReference>
<feature type="transmembrane region" description="Helical" evidence="1">
    <location>
        <begin position="236"/>
        <end position="253"/>
    </location>
</feature>
<feature type="transmembrane region" description="Helical" evidence="1">
    <location>
        <begin position="168"/>
        <end position="190"/>
    </location>
</feature>
<feature type="transmembrane region" description="Helical" evidence="1">
    <location>
        <begin position="142"/>
        <end position="161"/>
    </location>
</feature>
<proteinExistence type="predicted"/>
<keyword evidence="1" id="KW-1133">Transmembrane helix</keyword>
<organism evidence="2 3">
    <name type="scientific">Bombilactobacillus thymidiniphilus</name>
    <dbReference type="NCBI Taxonomy" id="2923363"/>
    <lineage>
        <taxon>Bacteria</taxon>
        <taxon>Bacillati</taxon>
        <taxon>Bacillota</taxon>
        <taxon>Bacilli</taxon>
        <taxon>Lactobacillales</taxon>
        <taxon>Lactobacillaceae</taxon>
        <taxon>Bombilactobacillus</taxon>
    </lineage>
</organism>
<dbReference type="PANTHER" id="PTHR41771:SF1">
    <property type="entry name" value="MEMBRANE PROTEIN"/>
    <property type="match status" value="1"/>
</dbReference>
<dbReference type="PANTHER" id="PTHR41771">
    <property type="entry name" value="MEMBRANE PROTEIN-RELATED"/>
    <property type="match status" value="1"/>
</dbReference>
<evidence type="ECO:0000313" key="2">
    <source>
        <dbReference type="EMBL" id="UQS84284.1"/>
    </source>
</evidence>
<sequence>MNKQYKRYGLLGILLLCLIGGLFYYRSMRTENIAIVQKVKVIQKEQLQESYQNDDMMITQKLTVKIISGHFKGQQHVFKNTYYQSQANSNRYFVHSKILLNNPKAKKSLAIIGPKRDGILVFTFLLIILIVLFFLHKAGLKTLISVAINWLLFIGALLLATRWHNQHILCITIILAIILSLATLILVFGYSRQTLIALLSTLISTFSALLFSVLVLQLTNNQGIHFETMDYGIQPFELIFLAETLLGVLGAVMDETSDITASLYQLLQEKPNLAPAQLRQSGMNVGQEIIGPLINILFYIFLAELIPIVVLYLRNGNTLFFSLSRTMTLGYTQTIISALGIVLAVPVTSFLASFLLRGEQA</sequence>
<keyword evidence="3" id="KW-1185">Reference proteome</keyword>
<feature type="transmembrane region" description="Helical" evidence="1">
    <location>
        <begin position="196"/>
        <end position="216"/>
    </location>
</feature>
<accession>A0ABY4PF06</accession>
<protein>
    <submittedName>
        <fullName evidence="2">YibE/F family protein</fullName>
    </submittedName>
</protein>
<dbReference type="Proteomes" id="UP000831947">
    <property type="component" value="Chromosome"/>
</dbReference>
<feature type="transmembrane region" description="Helical" evidence="1">
    <location>
        <begin position="289"/>
        <end position="313"/>
    </location>
</feature>
<evidence type="ECO:0000256" key="1">
    <source>
        <dbReference type="SAM" id="Phobius"/>
    </source>
</evidence>
<feature type="transmembrane region" description="Helical" evidence="1">
    <location>
        <begin position="6"/>
        <end position="25"/>
    </location>
</feature>
<dbReference type="RefSeq" id="WP_249513468.1">
    <property type="nucleotide sequence ID" value="NZ_CP093365.1"/>
</dbReference>
<dbReference type="InterPro" id="IPR012507">
    <property type="entry name" value="YibE_F"/>
</dbReference>
<evidence type="ECO:0000313" key="3">
    <source>
        <dbReference type="Proteomes" id="UP000831947"/>
    </source>
</evidence>
<name>A0ABY4PF06_9LACO</name>